<dbReference type="Gene3D" id="3.40.50.720">
    <property type="entry name" value="NAD(P)-binding Rossmann-like Domain"/>
    <property type="match status" value="1"/>
</dbReference>
<dbReference type="PROSITE" id="PS00414">
    <property type="entry name" value="PROFILIN"/>
    <property type="match status" value="1"/>
</dbReference>
<dbReference type="InterPro" id="IPR027310">
    <property type="entry name" value="Profilin_CS"/>
</dbReference>
<dbReference type="KEGG" id="csr:Cspa_c45420"/>
<dbReference type="EMBL" id="CP004121">
    <property type="protein sequence ID" value="AGF58295.1"/>
    <property type="molecule type" value="Genomic_DNA"/>
</dbReference>
<protein>
    <submittedName>
        <fullName evidence="1">Uncharacterized protein</fullName>
    </submittedName>
</protein>
<accession>M1LYG4</accession>
<name>M1LYG4_9CLOT</name>
<gene>
    <name evidence="1" type="ORF">Cspa_c45420</name>
</gene>
<organism evidence="1 2">
    <name type="scientific">Clostridium saccharoperbutylacetonicum N1-4(HMT)</name>
    <dbReference type="NCBI Taxonomy" id="931276"/>
    <lineage>
        <taxon>Bacteria</taxon>
        <taxon>Bacillati</taxon>
        <taxon>Bacillota</taxon>
        <taxon>Clostridia</taxon>
        <taxon>Eubacteriales</taxon>
        <taxon>Clostridiaceae</taxon>
        <taxon>Clostridium</taxon>
    </lineage>
</organism>
<dbReference type="PATRIC" id="fig|931276.5.peg.4578"/>
<proteinExistence type="predicted"/>
<keyword evidence="2" id="KW-1185">Reference proteome</keyword>
<sequence>MTWNKYLEQSEKPVYLFAAHISTQFLISFGLKTDKIICILDNDIYKQNKRVLGTNFLVNSPKILNSVKDPIVIISKTPYLEEIKNDILENINPNTEFLE</sequence>
<reference evidence="1 2" key="1">
    <citation type="submission" date="2013-02" db="EMBL/GenBank/DDBJ databases">
        <title>Genome sequence of Clostridium saccharoperbutylacetonicum N1-4(HMT).</title>
        <authorList>
            <person name="Poehlein A."/>
            <person name="Daniel R."/>
        </authorList>
    </citation>
    <scope>NUCLEOTIDE SEQUENCE [LARGE SCALE GENOMIC DNA]</scope>
    <source>
        <strain evidence="2">N1-4(HMT)</strain>
    </source>
</reference>
<dbReference type="Proteomes" id="UP000011728">
    <property type="component" value="Chromosome"/>
</dbReference>
<dbReference type="eggNOG" id="COG2227">
    <property type="taxonomic scope" value="Bacteria"/>
</dbReference>
<dbReference type="HOGENOM" id="CLU_2315377_0_0_9"/>
<evidence type="ECO:0000313" key="2">
    <source>
        <dbReference type="Proteomes" id="UP000011728"/>
    </source>
</evidence>
<evidence type="ECO:0000313" key="1">
    <source>
        <dbReference type="EMBL" id="AGF58295.1"/>
    </source>
</evidence>
<dbReference type="AlphaFoldDB" id="M1LYG4"/>
<dbReference type="GO" id="GO:0003779">
    <property type="term" value="F:actin binding"/>
    <property type="evidence" value="ECO:0007669"/>
    <property type="project" value="InterPro"/>
</dbReference>